<organism evidence="7 8">
    <name type="scientific">Quercus suber</name>
    <name type="common">Cork oak</name>
    <dbReference type="NCBI Taxonomy" id="58331"/>
    <lineage>
        <taxon>Eukaryota</taxon>
        <taxon>Viridiplantae</taxon>
        <taxon>Streptophyta</taxon>
        <taxon>Embryophyta</taxon>
        <taxon>Tracheophyta</taxon>
        <taxon>Spermatophyta</taxon>
        <taxon>Magnoliopsida</taxon>
        <taxon>eudicotyledons</taxon>
        <taxon>Gunneridae</taxon>
        <taxon>Pentapetalae</taxon>
        <taxon>rosids</taxon>
        <taxon>fabids</taxon>
        <taxon>Fagales</taxon>
        <taxon>Fagaceae</taxon>
        <taxon>Quercus</taxon>
    </lineage>
</organism>
<dbReference type="SUPFAM" id="SSF101936">
    <property type="entry name" value="DNA-binding pseudobarrel domain"/>
    <property type="match status" value="4"/>
</dbReference>
<dbReference type="Gene3D" id="2.40.330.10">
    <property type="entry name" value="DNA-binding pseudobarrel domain"/>
    <property type="match status" value="4"/>
</dbReference>
<feature type="domain" description="TF-B3" evidence="6">
    <location>
        <begin position="186"/>
        <end position="265"/>
    </location>
</feature>
<dbReference type="InterPro" id="IPR003340">
    <property type="entry name" value="B3_DNA-bd"/>
</dbReference>
<accession>A0AAW0IVX2</accession>
<dbReference type="SMART" id="SM01019">
    <property type="entry name" value="B3"/>
    <property type="match status" value="4"/>
</dbReference>
<dbReference type="PANTHER" id="PTHR31920:SF37">
    <property type="entry name" value="B3 DOMAIN-CONTAINING TRANSCRIPTION FACTOR VRN1"/>
    <property type="match status" value="1"/>
</dbReference>
<feature type="domain" description="TF-B3" evidence="6">
    <location>
        <begin position="1"/>
        <end position="71"/>
    </location>
</feature>
<dbReference type="InterPro" id="IPR050655">
    <property type="entry name" value="Plant_B3_domain"/>
</dbReference>
<sequence length="660" mass="76855">MDFGDELSTVATLTTPYGGIWQVGLKKADDNIWFYNSWQDFVEYHSIYYGYFLVLRYEGNSSFHVLIFDKTATEIQYPPSKNCKLEDHLVEIIDLDEDDTNISPSNDLPTKHEVRENMSRGRERVIQVAKKFKPKNPSFMVWCYYNQNLKSLAIKMGKGWVAFSKDNNLEGDGYVFELIERKLVVLRIPKMFVMEYGDELSTVATLTIPYGSIWQVGLKKVDKNNIWFCNSWQNFIEYHSICYGYFFVFRYEGNSSFHVLIFDKTTTEIQYPFSKNCKLEDHVEIIDLDEDDTIISRHDNLNENEMSPLDDLPAKHKVSEKFVKKTFSSMSSKGKLKMSGGQERAIQVAEKFKPKNPSFMGISRPHNMRIPKKFVKEYGDELSTIATLTIPNGDIWQVGLEKSNMNILFCDGWRDLVEYYSICYWYFLVFRYEGNSNFYVHIFDKTAIEIQYPPSKNSKLEDQVDIIDLDDTNTSSHDMLNENEMSNSVELPTKHKEVREKFVGKKISGMSSKGKLMMSRGKERTIQAARMLKPKNASFVGIMLPSYYRLQSFFLVQYLPGEFSMNIGQNQIVTLQTPDGKQWCVWCYYYKPPSLTMRMGKGWTAFSKDNNLEKCDVCVFEVITRKPVVLSVTIFHVPSRNLKARIHGRHCLRHGWPKIY</sequence>
<evidence type="ECO:0000256" key="1">
    <source>
        <dbReference type="ARBA" id="ARBA00004123"/>
    </source>
</evidence>
<dbReference type="GO" id="GO:0005634">
    <property type="term" value="C:nucleus"/>
    <property type="evidence" value="ECO:0007669"/>
    <property type="project" value="UniProtKB-SubCell"/>
</dbReference>
<name>A0AAW0IVX2_QUESU</name>
<dbReference type="Pfam" id="PF02362">
    <property type="entry name" value="B3"/>
    <property type="match status" value="3"/>
</dbReference>
<evidence type="ECO:0000259" key="6">
    <source>
        <dbReference type="PROSITE" id="PS50863"/>
    </source>
</evidence>
<evidence type="ECO:0000313" key="7">
    <source>
        <dbReference type="EMBL" id="KAK7818809.1"/>
    </source>
</evidence>
<dbReference type="AlphaFoldDB" id="A0AAW0IVX2"/>
<proteinExistence type="predicted"/>
<evidence type="ECO:0000256" key="2">
    <source>
        <dbReference type="ARBA" id="ARBA00023015"/>
    </source>
</evidence>
<dbReference type="CDD" id="cd10017">
    <property type="entry name" value="B3_DNA"/>
    <property type="match status" value="4"/>
</dbReference>
<evidence type="ECO:0000256" key="3">
    <source>
        <dbReference type="ARBA" id="ARBA00023125"/>
    </source>
</evidence>
<dbReference type="EMBL" id="PKMF04000810">
    <property type="protein sequence ID" value="KAK7818809.1"/>
    <property type="molecule type" value="Genomic_DNA"/>
</dbReference>
<evidence type="ECO:0000313" key="8">
    <source>
        <dbReference type="Proteomes" id="UP000237347"/>
    </source>
</evidence>
<keyword evidence="2" id="KW-0805">Transcription regulation</keyword>
<comment type="caution">
    <text evidence="7">The sequence shown here is derived from an EMBL/GenBank/DDBJ whole genome shotgun (WGS) entry which is preliminary data.</text>
</comment>
<comment type="subcellular location">
    <subcellularLocation>
        <location evidence="1">Nucleus</location>
    </subcellularLocation>
</comment>
<feature type="domain" description="TF-B3" evidence="6">
    <location>
        <begin position="353"/>
        <end position="446"/>
    </location>
</feature>
<reference evidence="7 8" key="1">
    <citation type="journal article" date="2018" name="Sci. Data">
        <title>The draft genome sequence of cork oak.</title>
        <authorList>
            <person name="Ramos A.M."/>
            <person name="Usie A."/>
            <person name="Barbosa P."/>
            <person name="Barros P.M."/>
            <person name="Capote T."/>
            <person name="Chaves I."/>
            <person name="Simoes F."/>
            <person name="Abreu I."/>
            <person name="Carrasquinho I."/>
            <person name="Faro C."/>
            <person name="Guimaraes J.B."/>
            <person name="Mendonca D."/>
            <person name="Nobrega F."/>
            <person name="Rodrigues L."/>
            <person name="Saibo N.J.M."/>
            <person name="Varela M.C."/>
            <person name="Egas C."/>
            <person name="Matos J."/>
            <person name="Miguel C.M."/>
            <person name="Oliveira M.M."/>
            <person name="Ricardo C.P."/>
            <person name="Goncalves S."/>
        </authorList>
    </citation>
    <scope>NUCLEOTIDE SEQUENCE [LARGE SCALE GENOMIC DNA]</scope>
    <source>
        <strain evidence="8">cv. HL8</strain>
    </source>
</reference>
<gene>
    <name evidence="7" type="primary">VRN1_27</name>
    <name evidence="7" type="ORF">CFP56_040933</name>
</gene>
<feature type="domain" description="TF-B3" evidence="6">
    <location>
        <begin position="573"/>
        <end position="638"/>
    </location>
</feature>
<evidence type="ECO:0000256" key="4">
    <source>
        <dbReference type="ARBA" id="ARBA00023163"/>
    </source>
</evidence>
<dbReference type="Proteomes" id="UP000237347">
    <property type="component" value="Unassembled WGS sequence"/>
</dbReference>
<keyword evidence="8" id="KW-1185">Reference proteome</keyword>
<dbReference type="InterPro" id="IPR015300">
    <property type="entry name" value="DNA-bd_pseudobarrel_sf"/>
</dbReference>
<keyword evidence="3" id="KW-0238">DNA-binding</keyword>
<protein>
    <submittedName>
        <fullName evidence="7">B3 domain-containing transcription factor vrn1</fullName>
    </submittedName>
</protein>
<dbReference type="PANTHER" id="PTHR31920">
    <property type="entry name" value="B3 DOMAIN-CONTAINING"/>
    <property type="match status" value="1"/>
</dbReference>
<dbReference type="GO" id="GO:0003677">
    <property type="term" value="F:DNA binding"/>
    <property type="evidence" value="ECO:0007669"/>
    <property type="project" value="UniProtKB-KW"/>
</dbReference>
<evidence type="ECO:0000256" key="5">
    <source>
        <dbReference type="ARBA" id="ARBA00023242"/>
    </source>
</evidence>
<keyword evidence="4" id="KW-0804">Transcription</keyword>
<keyword evidence="5" id="KW-0539">Nucleus</keyword>
<dbReference type="PROSITE" id="PS50863">
    <property type="entry name" value="B3"/>
    <property type="match status" value="4"/>
</dbReference>